<dbReference type="Proteomes" id="UP000008783">
    <property type="component" value="Unassembled WGS sequence"/>
</dbReference>
<dbReference type="RefSeq" id="XP_003338298.1">
    <property type="nucleotide sequence ID" value="XM_003338250.2"/>
</dbReference>
<evidence type="ECO:0000313" key="3">
    <source>
        <dbReference type="Proteomes" id="UP000008783"/>
    </source>
</evidence>
<dbReference type="GO" id="GO:0032865">
    <property type="term" value="C:ERMES complex"/>
    <property type="evidence" value="ECO:0007669"/>
    <property type="project" value="InterPro"/>
</dbReference>
<dbReference type="InterPro" id="IPR027532">
    <property type="entry name" value="Mdm12"/>
</dbReference>
<dbReference type="AlphaFoldDB" id="E3LBF4"/>
<dbReference type="EMBL" id="DS178414">
    <property type="protein sequence ID" value="EFP93879.1"/>
    <property type="molecule type" value="Genomic_DNA"/>
</dbReference>
<evidence type="ECO:0000313" key="2">
    <source>
        <dbReference type="EMBL" id="EFP93879.1"/>
    </source>
</evidence>
<proteinExistence type="predicted"/>
<dbReference type="PANTHER" id="PTHR28204">
    <property type="entry name" value="MITOCHONDRIAL DISTRIBUTION AND MORPHOLOGY PROTEIN 12"/>
    <property type="match status" value="1"/>
</dbReference>
<keyword evidence="1" id="KW-0256">Endoplasmic reticulum</keyword>
<dbReference type="VEuPathDB" id="FungiDB:PGTG_19918"/>
<gene>
    <name evidence="2" type="ORF">PGTG_19918</name>
</gene>
<sequence>MSKIDSASETVTQTTRFLLTSSNYTIWVLPMSAKLEDIGIRTYVTGVLKTNEKTSADELAQIDKLNIKAYSMIIQNLDSENLALVSTTLPPSDHFDGKALWSLLRRKYAGSDLAARSVALDLFLDLEFEDVSSFCNSIRLANQKLLLAGIMLDDQVKMMIMLRKLPREDFRSFRDIVAMGFSTESFEAIVKRLESYSVTNKIKKETKKESTIDRPMTLLTRDQSTSQPNEPTPSVSPVCVHCKKTGHRPTNCWVKYPEKSPKSPHSSHYTHYIHASGELRPIDEHCPQEVRF</sequence>
<reference key="1">
    <citation type="submission" date="2007-01" db="EMBL/GenBank/DDBJ databases">
        <title>The Genome Sequence of Puccinia graminis f. sp. tritici Strain CRL 75-36-700-3.</title>
        <authorList>
            <consortium name="The Broad Institute Genome Sequencing Platform"/>
            <person name="Birren B."/>
            <person name="Lander E."/>
            <person name="Galagan J."/>
            <person name="Nusbaum C."/>
            <person name="Devon K."/>
            <person name="Cuomo C."/>
            <person name="Jaffe D."/>
            <person name="Butler J."/>
            <person name="Alvarez P."/>
            <person name="Gnerre S."/>
            <person name="Grabherr M."/>
            <person name="Mauceli E."/>
            <person name="Brockman W."/>
            <person name="Young S."/>
            <person name="LaButti K."/>
            <person name="Sykes S."/>
            <person name="DeCaprio D."/>
            <person name="Crawford M."/>
            <person name="Koehrsen M."/>
            <person name="Engels R."/>
            <person name="Montgomery P."/>
            <person name="Pearson M."/>
            <person name="Howarth C."/>
            <person name="Larson L."/>
            <person name="White J."/>
            <person name="Zeng Q."/>
            <person name="Kodira C."/>
            <person name="Yandava C."/>
            <person name="Alvarado L."/>
            <person name="O'Leary S."/>
            <person name="Szabo L."/>
            <person name="Dean R."/>
            <person name="Schein J."/>
        </authorList>
    </citation>
    <scope>NUCLEOTIDE SEQUENCE</scope>
    <source>
        <strain>CRL 75-36-700-3</strain>
    </source>
</reference>
<dbReference type="InParanoid" id="E3LBF4"/>
<accession>E3LBF4</accession>
<dbReference type="GO" id="GO:0007005">
    <property type="term" value="P:mitochondrion organization"/>
    <property type="evidence" value="ECO:0007669"/>
    <property type="project" value="InterPro"/>
</dbReference>
<name>E3LBF4_PUCGT</name>
<organism evidence="2 3">
    <name type="scientific">Puccinia graminis f. sp. tritici (strain CRL 75-36-700-3 / race SCCL)</name>
    <name type="common">Black stem rust fungus</name>
    <dbReference type="NCBI Taxonomy" id="418459"/>
    <lineage>
        <taxon>Eukaryota</taxon>
        <taxon>Fungi</taxon>
        <taxon>Dikarya</taxon>
        <taxon>Basidiomycota</taxon>
        <taxon>Pucciniomycotina</taxon>
        <taxon>Pucciniomycetes</taxon>
        <taxon>Pucciniales</taxon>
        <taxon>Pucciniaceae</taxon>
        <taxon>Puccinia</taxon>
    </lineage>
</organism>
<dbReference type="KEGG" id="pgr:PGTG_19918"/>
<dbReference type="HOGENOM" id="CLU_051119_2_0_1"/>
<dbReference type="Pfam" id="PF14223">
    <property type="entry name" value="Retrotran_gag_2"/>
    <property type="match status" value="1"/>
</dbReference>
<evidence type="ECO:0008006" key="4">
    <source>
        <dbReference type="Google" id="ProtNLM"/>
    </source>
</evidence>
<keyword evidence="3" id="KW-1185">Reference proteome</keyword>
<reference evidence="3" key="2">
    <citation type="journal article" date="2011" name="Proc. Natl. Acad. Sci. U.S.A.">
        <title>Obligate biotrophy features unraveled by the genomic analysis of rust fungi.</title>
        <authorList>
            <person name="Duplessis S."/>
            <person name="Cuomo C.A."/>
            <person name="Lin Y.-C."/>
            <person name="Aerts A."/>
            <person name="Tisserant E."/>
            <person name="Veneault-Fourrey C."/>
            <person name="Joly D.L."/>
            <person name="Hacquard S."/>
            <person name="Amselem J."/>
            <person name="Cantarel B.L."/>
            <person name="Chiu R."/>
            <person name="Coutinho P.M."/>
            <person name="Feau N."/>
            <person name="Field M."/>
            <person name="Frey P."/>
            <person name="Gelhaye E."/>
            <person name="Goldberg J."/>
            <person name="Grabherr M.G."/>
            <person name="Kodira C.D."/>
            <person name="Kohler A."/>
            <person name="Kuees U."/>
            <person name="Lindquist E.A."/>
            <person name="Lucas S.M."/>
            <person name="Mago R."/>
            <person name="Mauceli E."/>
            <person name="Morin E."/>
            <person name="Murat C."/>
            <person name="Pangilinan J.L."/>
            <person name="Park R."/>
            <person name="Pearson M."/>
            <person name="Quesneville H."/>
            <person name="Rouhier N."/>
            <person name="Sakthikumar S."/>
            <person name="Salamov A.A."/>
            <person name="Schmutz J."/>
            <person name="Selles B."/>
            <person name="Shapiro H."/>
            <person name="Tanguay P."/>
            <person name="Tuskan G.A."/>
            <person name="Henrissat B."/>
            <person name="Van de Peer Y."/>
            <person name="Rouze P."/>
            <person name="Ellis J.G."/>
            <person name="Dodds P.N."/>
            <person name="Schein J.E."/>
            <person name="Zhong S."/>
            <person name="Hamelin R.C."/>
            <person name="Grigoriev I.V."/>
            <person name="Szabo L.J."/>
            <person name="Martin F."/>
        </authorList>
    </citation>
    <scope>NUCLEOTIDE SEQUENCE [LARGE SCALE GENOMIC DNA]</scope>
    <source>
        <strain evidence="3">CRL 75-36-700-3 / race SCCL</strain>
    </source>
</reference>
<dbReference type="PANTHER" id="PTHR28204:SF1">
    <property type="entry name" value="MITOCHONDRIAL DISTRIBUTION AND MORPHOLOGY PROTEIN 12"/>
    <property type="match status" value="1"/>
</dbReference>
<evidence type="ECO:0000256" key="1">
    <source>
        <dbReference type="ARBA" id="ARBA00022824"/>
    </source>
</evidence>
<dbReference type="GeneID" id="10535410"/>
<protein>
    <recommendedName>
        <fullName evidence="4">CCHC-type domain-containing protein</fullName>
    </recommendedName>
</protein>